<dbReference type="SUPFAM" id="SSF56317">
    <property type="entry name" value="Carbon-nitrogen hydrolase"/>
    <property type="match status" value="1"/>
</dbReference>
<protein>
    <submittedName>
        <fullName evidence="3">Carbon-nitrogen hydrolase family protein</fullName>
    </submittedName>
</protein>
<dbReference type="Pfam" id="PF00795">
    <property type="entry name" value="CN_hydrolase"/>
    <property type="match status" value="1"/>
</dbReference>
<gene>
    <name evidence="3" type="ordered locus">AM1_C0045</name>
</gene>
<organism evidence="3 4">
    <name type="scientific">Acaryochloris marina (strain MBIC 11017)</name>
    <dbReference type="NCBI Taxonomy" id="329726"/>
    <lineage>
        <taxon>Bacteria</taxon>
        <taxon>Bacillati</taxon>
        <taxon>Cyanobacteriota</taxon>
        <taxon>Cyanophyceae</taxon>
        <taxon>Acaryochloridales</taxon>
        <taxon>Acaryochloridaceae</taxon>
        <taxon>Acaryochloris</taxon>
    </lineage>
</organism>
<keyword evidence="1 3" id="KW-0378">Hydrolase</keyword>
<dbReference type="PANTHER" id="PTHR43674:SF2">
    <property type="entry name" value="BETA-UREIDOPROPIONASE"/>
    <property type="match status" value="1"/>
</dbReference>
<dbReference type="HOGENOM" id="CLU_030130_3_1_3"/>
<dbReference type="PROSITE" id="PS50263">
    <property type="entry name" value="CN_HYDROLASE"/>
    <property type="match status" value="1"/>
</dbReference>
<dbReference type="GO" id="GO:0016811">
    <property type="term" value="F:hydrolase activity, acting on carbon-nitrogen (but not peptide) bonds, in linear amides"/>
    <property type="evidence" value="ECO:0007669"/>
    <property type="project" value="TreeGrafter"/>
</dbReference>
<dbReference type="AlphaFoldDB" id="A8ZME4"/>
<reference evidence="3 4" key="1">
    <citation type="journal article" date="2008" name="Proc. Natl. Acad. Sci. U.S.A.">
        <title>Niche adaptation and genome expansion in the chlorophyll d-producing cyanobacterium Acaryochloris marina.</title>
        <authorList>
            <person name="Swingley W.D."/>
            <person name="Chen M."/>
            <person name="Cheung P.C."/>
            <person name="Conrad A.L."/>
            <person name="Dejesa L.C."/>
            <person name="Hao J."/>
            <person name="Honchak B.M."/>
            <person name="Karbach L.E."/>
            <person name="Kurdoglu A."/>
            <person name="Lahiri S."/>
            <person name="Mastrian S.D."/>
            <person name="Miyashita H."/>
            <person name="Page L."/>
            <person name="Ramakrishna P."/>
            <person name="Satoh S."/>
            <person name="Sattley W.M."/>
            <person name="Shimada Y."/>
            <person name="Taylor H.L."/>
            <person name="Tomo T."/>
            <person name="Tsuchiya T."/>
            <person name="Wang Z.T."/>
            <person name="Raymond J."/>
            <person name="Mimuro M."/>
            <person name="Blankenship R.E."/>
            <person name="Touchman J.W."/>
        </authorList>
    </citation>
    <scope>NUCLEOTIDE SEQUENCE [LARGE SCALE GENOMIC DNA]</scope>
    <source>
        <strain evidence="4">MBIC 11017</strain>
        <plasmid evidence="4">Plasmid pREB3</plasmid>
    </source>
</reference>
<accession>A8ZME4</accession>
<dbReference type="Gene3D" id="3.60.110.10">
    <property type="entry name" value="Carbon-nitrogen hydrolase"/>
    <property type="match status" value="1"/>
</dbReference>
<dbReference type="InterPro" id="IPR036526">
    <property type="entry name" value="C-N_Hydrolase_sf"/>
</dbReference>
<dbReference type="OrthoDB" id="9811121at2"/>
<evidence type="ECO:0000259" key="2">
    <source>
        <dbReference type="PROSITE" id="PS50263"/>
    </source>
</evidence>
<evidence type="ECO:0000256" key="1">
    <source>
        <dbReference type="ARBA" id="ARBA00022801"/>
    </source>
</evidence>
<dbReference type="CDD" id="cd07577">
    <property type="entry name" value="Ph0642_like"/>
    <property type="match status" value="1"/>
</dbReference>
<keyword evidence="4" id="KW-1185">Reference proteome</keyword>
<dbReference type="InterPro" id="IPR003010">
    <property type="entry name" value="C-N_Hydrolase"/>
</dbReference>
<proteinExistence type="predicted"/>
<evidence type="ECO:0000313" key="4">
    <source>
        <dbReference type="Proteomes" id="UP000000268"/>
    </source>
</evidence>
<dbReference type="EMBL" id="CP000840">
    <property type="protein sequence ID" value="ABW32355.1"/>
    <property type="molecule type" value="Genomic_DNA"/>
</dbReference>
<name>A8ZME4_ACAM1</name>
<dbReference type="RefSeq" id="WP_012167322.1">
    <property type="nucleotide sequence ID" value="NC_009928.1"/>
</dbReference>
<geneLocation type="plasmid" evidence="3 4">
    <name>pREB3</name>
</geneLocation>
<dbReference type="InterPro" id="IPR050345">
    <property type="entry name" value="Aliph_Amidase/BUP"/>
</dbReference>
<evidence type="ECO:0000313" key="3">
    <source>
        <dbReference type="EMBL" id="ABW32355.1"/>
    </source>
</evidence>
<dbReference type="KEGG" id="amr:AM1_C0045"/>
<keyword evidence="3" id="KW-0614">Plasmid</keyword>
<dbReference type="PANTHER" id="PTHR43674">
    <property type="entry name" value="NITRILASE C965.09-RELATED"/>
    <property type="match status" value="1"/>
</dbReference>
<sequence length="269" mass="30556">MKVGFIQFSPILGKPTQTLERLEYLIDKGKHSDILVLPELCNSGYAFNSRQQALNSSESVADSKFIRFLHEKSNKYNLYIVSGFCEKSDKDLYNSSFLVGPNEYIEVYRKSHLFLNEKDFFSPGNTDYSVYDIGICKIGMLICFDWVFPEAWRILALKGADIICHPSNIVLPDLCQKTIPGHSICNRMFIVTANRIGTEDNLTFTGSSIICDPRGNILTQASDDQEEVMISDIDLNLARDKSITSRNHIFLDRRPDKYLDIAKAIEESV</sequence>
<feature type="domain" description="CN hydrolase" evidence="2">
    <location>
        <begin position="1"/>
        <end position="235"/>
    </location>
</feature>
<dbReference type="Proteomes" id="UP000000268">
    <property type="component" value="Plasmid pREB3"/>
</dbReference>